<evidence type="ECO:0000313" key="1">
    <source>
        <dbReference type="EMBL" id="GGE50997.1"/>
    </source>
</evidence>
<dbReference type="EMBL" id="BMCP01000004">
    <property type="protein sequence ID" value="GGE50997.1"/>
    <property type="molecule type" value="Genomic_DNA"/>
</dbReference>
<accession>A0A8J3DYW6</accession>
<protein>
    <recommendedName>
        <fullName evidence="3">Motility protein</fullName>
    </recommendedName>
</protein>
<dbReference type="AlphaFoldDB" id="A0A8J3DYW6"/>
<name>A0A8J3DYW6_9RHOB</name>
<sequence>MDSVAIATQAVTMQAAQRGQMLEVAALKQQATQDTAIANMVAEAADSAKASLPAGVGRLVDTSA</sequence>
<dbReference type="Proteomes" id="UP000602745">
    <property type="component" value="Unassembled WGS sequence"/>
</dbReference>
<gene>
    <name evidence="1" type="ORF">GCM10007276_30000</name>
</gene>
<comment type="caution">
    <text evidence="1">The sequence shown here is derived from an EMBL/GenBank/DDBJ whole genome shotgun (WGS) entry which is preliminary data.</text>
</comment>
<evidence type="ECO:0000313" key="2">
    <source>
        <dbReference type="Proteomes" id="UP000602745"/>
    </source>
</evidence>
<organism evidence="1 2">
    <name type="scientific">Agaricicola taiwanensis</name>
    <dbReference type="NCBI Taxonomy" id="591372"/>
    <lineage>
        <taxon>Bacteria</taxon>
        <taxon>Pseudomonadati</taxon>
        <taxon>Pseudomonadota</taxon>
        <taxon>Alphaproteobacteria</taxon>
        <taxon>Rhodobacterales</taxon>
        <taxon>Paracoccaceae</taxon>
        <taxon>Agaricicola</taxon>
    </lineage>
</organism>
<proteinExistence type="predicted"/>
<reference evidence="1" key="2">
    <citation type="submission" date="2020-09" db="EMBL/GenBank/DDBJ databases">
        <authorList>
            <person name="Sun Q."/>
            <person name="Sedlacek I."/>
        </authorList>
    </citation>
    <scope>NUCLEOTIDE SEQUENCE</scope>
    <source>
        <strain evidence="1">CCM 7684</strain>
    </source>
</reference>
<reference evidence="1" key="1">
    <citation type="journal article" date="2014" name="Int. J. Syst. Evol. Microbiol.">
        <title>Complete genome sequence of Corynebacterium casei LMG S-19264T (=DSM 44701T), isolated from a smear-ripened cheese.</title>
        <authorList>
            <consortium name="US DOE Joint Genome Institute (JGI-PGF)"/>
            <person name="Walter F."/>
            <person name="Albersmeier A."/>
            <person name="Kalinowski J."/>
            <person name="Ruckert C."/>
        </authorList>
    </citation>
    <scope>NUCLEOTIDE SEQUENCE</scope>
    <source>
        <strain evidence="1">CCM 7684</strain>
    </source>
</reference>
<dbReference type="RefSeq" id="WP_188410617.1">
    <property type="nucleotide sequence ID" value="NZ_BMCP01000004.1"/>
</dbReference>
<evidence type="ECO:0008006" key="3">
    <source>
        <dbReference type="Google" id="ProtNLM"/>
    </source>
</evidence>
<keyword evidence="2" id="KW-1185">Reference proteome</keyword>